<evidence type="ECO:0000256" key="1">
    <source>
        <dbReference type="SAM" id="MobiDB-lite"/>
    </source>
</evidence>
<name>A0A0A9HRT8_ARUDO</name>
<dbReference type="AlphaFoldDB" id="A0A0A9HRT8"/>
<sequence>MQALSAKYTESESRVPSLPLPERQGRIRPTRSRPRP</sequence>
<evidence type="ECO:0000313" key="2">
    <source>
        <dbReference type="EMBL" id="JAE39457.1"/>
    </source>
</evidence>
<feature type="region of interest" description="Disordered" evidence="1">
    <location>
        <begin position="1"/>
        <end position="36"/>
    </location>
</feature>
<reference evidence="2" key="2">
    <citation type="journal article" date="2015" name="Data Brief">
        <title>Shoot transcriptome of the giant reed, Arundo donax.</title>
        <authorList>
            <person name="Barrero R.A."/>
            <person name="Guerrero F.D."/>
            <person name="Moolhuijzen P."/>
            <person name="Goolsby J.A."/>
            <person name="Tidwell J."/>
            <person name="Bellgard S.E."/>
            <person name="Bellgard M.I."/>
        </authorList>
    </citation>
    <scope>NUCLEOTIDE SEQUENCE</scope>
    <source>
        <tissue evidence="2">Shoot tissue taken approximately 20 cm above the soil surface</tissue>
    </source>
</reference>
<feature type="compositionally biased region" description="Basic residues" evidence="1">
    <location>
        <begin position="26"/>
        <end position="36"/>
    </location>
</feature>
<accession>A0A0A9HRT8</accession>
<dbReference type="EMBL" id="GBRH01158439">
    <property type="protein sequence ID" value="JAE39457.1"/>
    <property type="molecule type" value="Transcribed_RNA"/>
</dbReference>
<proteinExistence type="predicted"/>
<organism evidence="2">
    <name type="scientific">Arundo donax</name>
    <name type="common">Giant reed</name>
    <name type="synonym">Donax arundinaceus</name>
    <dbReference type="NCBI Taxonomy" id="35708"/>
    <lineage>
        <taxon>Eukaryota</taxon>
        <taxon>Viridiplantae</taxon>
        <taxon>Streptophyta</taxon>
        <taxon>Embryophyta</taxon>
        <taxon>Tracheophyta</taxon>
        <taxon>Spermatophyta</taxon>
        <taxon>Magnoliopsida</taxon>
        <taxon>Liliopsida</taxon>
        <taxon>Poales</taxon>
        <taxon>Poaceae</taxon>
        <taxon>PACMAD clade</taxon>
        <taxon>Arundinoideae</taxon>
        <taxon>Arundineae</taxon>
        <taxon>Arundo</taxon>
    </lineage>
</organism>
<reference evidence="2" key="1">
    <citation type="submission" date="2014-09" db="EMBL/GenBank/DDBJ databases">
        <authorList>
            <person name="Magalhaes I.L.F."/>
            <person name="Oliveira U."/>
            <person name="Santos F.R."/>
            <person name="Vidigal T.H.D.A."/>
            <person name="Brescovit A.D."/>
            <person name="Santos A.J."/>
        </authorList>
    </citation>
    <scope>NUCLEOTIDE SEQUENCE</scope>
    <source>
        <tissue evidence="2">Shoot tissue taken approximately 20 cm above the soil surface</tissue>
    </source>
</reference>
<protein>
    <submittedName>
        <fullName evidence="2">Uncharacterized protein</fullName>
    </submittedName>
</protein>